<dbReference type="AlphaFoldDB" id="A0A2U1K5F4"/>
<name>A0A2U1K5F4_9BACI</name>
<evidence type="ECO:0000313" key="1">
    <source>
        <dbReference type="EMBL" id="PWA12740.1"/>
    </source>
</evidence>
<sequence>MKPPIQRVLEKHINKVKEERMIELALNSETRQRLLTMLLSQISQNLNNVAENSNISINLPGIDLGITLPDLIPSPPTEPGTPGSIKEVLSNLLNKQAAVTTAFDTVTGTVAAVKDDYVAMIEGDGSQVLIPFDQIESVSEQ</sequence>
<dbReference type="EMBL" id="QCZG01000006">
    <property type="protein sequence ID" value="PWA12740.1"/>
    <property type="molecule type" value="Genomic_DNA"/>
</dbReference>
<accession>A0A2U1K5F4</accession>
<gene>
    <name evidence="1" type="ORF">DCC39_04710</name>
</gene>
<protein>
    <submittedName>
        <fullName evidence="1">DUF2642 domain-containing protein</fullName>
    </submittedName>
</protein>
<proteinExistence type="predicted"/>
<dbReference type="Proteomes" id="UP000245998">
    <property type="component" value="Unassembled WGS sequence"/>
</dbReference>
<reference evidence="1 2" key="1">
    <citation type="submission" date="2018-04" db="EMBL/GenBank/DDBJ databases">
        <title>Camelliibacillus theae gen. nov., sp. nov., isolated from Pu'er tea.</title>
        <authorList>
            <person name="Niu L."/>
        </authorList>
    </citation>
    <scope>NUCLEOTIDE SEQUENCE [LARGE SCALE GENOMIC DNA]</scope>
    <source>
        <strain evidence="1 2">T8</strain>
    </source>
</reference>
<comment type="caution">
    <text evidence="1">The sequence shown here is derived from an EMBL/GenBank/DDBJ whole genome shotgun (WGS) entry which is preliminary data.</text>
</comment>
<keyword evidence="2" id="KW-1185">Reference proteome</keyword>
<evidence type="ECO:0000313" key="2">
    <source>
        <dbReference type="Proteomes" id="UP000245998"/>
    </source>
</evidence>
<organism evidence="1 2">
    <name type="scientific">Pueribacillus theae</name>
    <dbReference type="NCBI Taxonomy" id="2171751"/>
    <lineage>
        <taxon>Bacteria</taxon>
        <taxon>Bacillati</taxon>
        <taxon>Bacillota</taxon>
        <taxon>Bacilli</taxon>
        <taxon>Bacillales</taxon>
        <taxon>Bacillaceae</taxon>
        <taxon>Pueribacillus</taxon>
    </lineage>
</organism>